<evidence type="ECO:0000256" key="1">
    <source>
        <dbReference type="ARBA" id="ARBA00022694"/>
    </source>
</evidence>
<evidence type="ECO:0000256" key="2">
    <source>
        <dbReference type="ARBA" id="ARBA00022722"/>
    </source>
</evidence>
<name>A0ABV5ZLR6_9BACT</name>
<evidence type="ECO:0000256" key="7">
    <source>
        <dbReference type="NCBIfam" id="TIGR00188"/>
    </source>
</evidence>
<comment type="subunit">
    <text evidence="6">Consists of a catalytic RNA component (M1 or rnpB) and a protein subunit.</text>
</comment>
<sequence length="133" mass="15188">MPAGQSRLTKEERMCSKKLIEVLFKGGQSRSMSAFPLRVVYMLLAEGGTADDGILSEMLVSVPKRCFKRAVKRNHVKRQVREAYRRHKTLVGQPAAIAFVWLDNKLHASEEVERKVVNLLRRVGERIQQEAKV</sequence>
<protein>
    <recommendedName>
        <fullName evidence="6 7">Ribonuclease P protein component</fullName>
        <shortName evidence="6">RNase P protein</shortName>
        <shortName evidence="6">RNaseP protein</shortName>
        <ecNumber evidence="6 7">3.1.26.5</ecNumber>
    </recommendedName>
    <alternativeName>
        <fullName evidence="6">Protein C5</fullName>
    </alternativeName>
</protein>
<dbReference type="EMBL" id="JBHLZF010000002">
    <property type="protein sequence ID" value="MFB9898336.1"/>
    <property type="molecule type" value="Genomic_DNA"/>
</dbReference>
<dbReference type="Pfam" id="PF00825">
    <property type="entry name" value="Ribonuclease_P"/>
    <property type="match status" value="1"/>
</dbReference>
<dbReference type="SUPFAM" id="SSF54211">
    <property type="entry name" value="Ribosomal protein S5 domain 2-like"/>
    <property type="match status" value="1"/>
</dbReference>
<gene>
    <name evidence="6 8" type="primary">rnpA</name>
    <name evidence="8" type="ORF">ACFFK8_11165</name>
</gene>
<reference evidence="8 9" key="1">
    <citation type="submission" date="2024-09" db="EMBL/GenBank/DDBJ databases">
        <authorList>
            <person name="Sun Q."/>
            <person name="Mori K."/>
        </authorList>
    </citation>
    <scope>NUCLEOTIDE SEQUENCE [LARGE SCALE GENOMIC DNA]</scope>
    <source>
        <strain evidence="8 9">ATCC 51272</strain>
    </source>
</reference>
<dbReference type="InterPro" id="IPR014721">
    <property type="entry name" value="Ribsml_uS5_D2-typ_fold_subgr"/>
</dbReference>
<dbReference type="HAMAP" id="MF_00227">
    <property type="entry name" value="RNase_P"/>
    <property type="match status" value="1"/>
</dbReference>
<keyword evidence="2 6" id="KW-0540">Nuclease</keyword>
<keyword evidence="1 6" id="KW-0819">tRNA processing</keyword>
<evidence type="ECO:0000313" key="8">
    <source>
        <dbReference type="EMBL" id="MFB9898336.1"/>
    </source>
</evidence>
<organism evidence="8 9">
    <name type="scientific">Hallella seregens ATCC 51272</name>
    <dbReference type="NCBI Taxonomy" id="1336250"/>
    <lineage>
        <taxon>Bacteria</taxon>
        <taxon>Pseudomonadati</taxon>
        <taxon>Bacteroidota</taxon>
        <taxon>Bacteroidia</taxon>
        <taxon>Bacteroidales</taxon>
        <taxon>Prevotellaceae</taxon>
        <taxon>Hallella</taxon>
    </lineage>
</organism>
<dbReference type="Gene3D" id="3.30.230.10">
    <property type="match status" value="1"/>
</dbReference>
<evidence type="ECO:0000313" key="9">
    <source>
        <dbReference type="Proteomes" id="UP001589688"/>
    </source>
</evidence>
<dbReference type="EC" id="3.1.26.5" evidence="6 7"/>
<keyword evidence="9" id="KW-1185">Reference proteome</keyword>
<evidence type="ECO:0000256" key="5">
    <source>
        <dbReference type="ARBA" id="ARBA00022884"/>
    </source>
</evidence>
<evidence type="ECO:0000256" key="3">
    <source>
        <dbReference type="ARBA" id="ARBA00022759"/>
    </source>
</evidence>
<dbReference type="Proteomes" id="UP001589688">
    <property type="component" value="Unassembled WGS sequence"/>
</dbReference>
<keyword evidence="3 6" id="KW-0255">Endonuclease</keyword>
<keyword evidence="4 6" id="KW-0378">Hydrolase</keyword>
<evidence type="ECO:0000256" key="4">
    <source>
        <dbReference type="ARBA" id="ARBA00022801"/>
    </source>
</evidence>
<dbReference type="NCBIfam" id="TIGR00188">
    <property type="entry name" value="rnpA"/>
    <property type="match status" value="1"/>
</dbReference>
<dbReference type="GO" id="GO:0004526">
    <property type="term" value="F:ribonuclease P activity"/>
    <property type="evidence" value="ECO:0007669"/>
    <property type="project" value="UniProtKB-EC"/>
</dbReference>
<accession>A0ABV5ZLR6</accession>
<dbReference type="InterPro" id="IPR020568">
    <property type="entry name" value="Ribosomal_Su5_D2-typ_SF"/>
</dbReference>
<comment type="caution">
    <text evidence="8">The sequence shown here is derived from an EMBL/GenBank/DDBJ whole genome shotgun (WGS) entry which is preliminary data.</text>
</comment>
<comment type="catalytic activity">
    <reaction evidence="6">
        <text>Endonucleolytic cleavage of RNA, removing 5'-extranucleotides from tRNA precursor.</text>
        <dbReference type="EC" id="3.1.26.5"/>
    </reaction>
</comment>
<dbReference type="RefSeq" id="WP_005845232.1">
    <property type="nucleotide sequence ID" value="NZ_JBHLZF010000002.1"/>
</dbReference>
<comment type="similarity">
    <text evidence="6">Belongs to the RnpA family.</text>
</comment>
<keyword evidence="5 6" id="KW-0694">RNA-binding</keyword>
<dbReference type="InterPro" id="IPR000100">
    <property type="entry name" value="RNase_P"/>
</dbReference>
<proteinExistence type="inferred from homology"/>
<evidence type="ECO:0000256" key="6">
    <source>
        <dbReference type="HAMAP-Rule" id="MF_00227"/>
    </source>
</evidence>
<comment type="function">
    <text evidence="6">RNaseP catalyzes the removal of the 5'-leader sequence from pre-tRNA to produce the mature 5'-terminus. It can also cleave other RNA substrates such as 4.5S RNA. The protein component plays an auxiliary but essential role in vivo by binding to the 5'-leader sequence and broadening the substrate specificity of the ribozyme.</text>
</comment>